<dbReference type="EMBL" id="JACHDP010000001">
    <property type="protein sequence ID" value="MBB5481043.1"/>
    <property type="molecule type" value="Genomic_DNA"/>
</dbReference>
<protein>
    <submittedName>
        <fullName evidence="1">Uncharacterized protein</fullName>
    </submittedName>
</protein>
<gene>
    <name evidence="1" type="ORF">HNR20_005548</name>
</gene>
<evidence type="ECO:0000313" key="1">
    <source>
        <dbReference type="EMBL" id="MBB5481043.1"/>
    </source>
</evidence>
<proteinExistence type="predicted"/>
<dbReference type="RefSeq" id="WP_184185883.1">
    <property type="nucleotide sequence ID" value="NZ_BMNF01000004.1"/>
</dbReference>
<keyword evidence="2" id="KW-1185">Reference proteome</keyword>
<reference evidence="1 2" key="1">
    <citation type="submission" date="2020-08" db="EMBL/GenBank/DDBJ databases">
        <title>Sequencing the genomes of 1000 actinobacteria strains.</title>
        <authorList>
            <person name="Klenk H.-P."/>
        </authorList>
    </citation>
    <scope>NUCLEOTIDE SEQUENCE [LARGE SCALE GENOMIC DNA]</scope>
    <source>
        <strain evidence="1 2">DSM 103125</strain>
    </source>
</reference>
<name>A0A840VUP1_9ACTN</name>
<dbReference type="AlphaFoldDB" id="A0A840VUP1"/>
<accession>A0A840VUP1</accession>
<comment type="caution">
    <text evidence="1">The sequence shown here is derived from an EMBL/GenBank/DDBJ whole genome shotgun (WGS) entry which is preliminary data.</text>
</comment>
<dbReference type="Proteomes" id="UP000586947">
    <property type="component" value="Unassembled WGS sequence"/>
</dbReference>
<evidence type="ECO:0000313" key="2">
    <source>
        <dbReference type="Proteomes" id="UP000586947"/>
    </source>
</evidence>
<sequence>MKNVSAYGVGLCPTASGVVFAVVRDAPLRLASVAEVPGGPDNWRGLARARRLLGLPRWCSVSVVTGQFPGPGGATLARARLDLNVTWDAAQMRGDRPWVAPRELLIDDQLTLAMGDEAHRWAVAAALDAVRPADAERCGVAPVGSDGGGGAAEEWDGAVVSTGWAVQRVSRAPEQRG</sequence>
<organism evidence="1 2">
    <name type="scientific">Micromonospora parathelypteridis</name>
    <dbReference type="NCBI Taxonomy" id="1839617"/>
    <lineage>
        <taxon>Bacteria</taxon>
        <taxon>Bacillati</taxon>
        <taxon>Actinomycetota</taxon>
        <taxon>Actinomycetes</taxon>
        <taxon>Micromonosporales</taxon>
        <taxon>Micromonosporaceae</taxon>
        <taxon>Micromonospora</taxon>
    </lineage>
</organism>